<evidence type="ECO:0000313" key="2">
    <source>
        <dbReference type="Proteomes" id="UP000245466"/>
    </source>
</evidence>
<gene>
    <name evidence="1" type="ORF">C8E01_11087</name>
</gene>
<organism evidence="1 2">
    <name type="scientific">Pontibacter virosus</name>
    <dbReference type="NCBI Taxonomy" id="1765052"/>
    <lineage>
        <taxon>Bacteria</taxon>
        <taxon>Pseudomonadati</taxon>
        <taxon>Bacteroidota</taxon>
        <taxon>Cytophagia</taxon>
        <taxon>Cytophagales</taxon>
        <taxon>Hymenobacteraceae</taxon>
        <taxon>Pontibacter</taxon>
    </lineage>
</organism>
<reference evidence="1 2" key="1">
    <citation type="submission" date="2018-04" db="EMBL/GenBank/DDBJ databases">
        <title>Genomic Encyclopedia of Type Strains, Phase IV (KMG-IV): sequencing the most valuable type-strain genomes for metagenomic binning, comparative biology and taxonomic classification.</title>
        <authorList>
            <person name="Goeker M."/>
        </authorList>
    </citation>
    <scope>NUCLEOTIDE SEQUENCE [LARGE SCALE GENOMIC DNA]</scope>
    <source>
        <strain evidence="1 2">DSM 100231</strain>
    </source>
</reference>
<proteinExistence type="predicted"/>
<evidence type="ECO:0000313" key="1">
    <source>
        <dbReference type="EMBL" id="PVY39698.1"/>
    </source>
</evidence>
<dbReference type="EMBL" id="QEKI01000010">
    <property type="protein sequence ID" value="PVY39698.1"/>
    <property type="molecule type" value="Genomic_DNA"/>
</dbReference>
<accession>A0A2U1ATG4</accession>
<dbReference type="OrthoDB" id="854109at2"/>
<keyword evidence="2" id="KW-1185">Reference proteome</keyword>
<protein>
    <submittedName>
        <fullName evidence="1">Uncharacterized protein</fullName>
    </submittedName>
</protein>
<dbReference type="RefSeq" id="WP_133242774.1">
    <property type="nucleotide sequence ID" value="NZ_QEKI01000010.1"/>
</dbReference>
<comment type="caution">
    <text evidence="1">The sequence shown here is derived from an EMBL/GenBank/DDBJ whole genome shotgun (WGS) entry which is preliminary data.</text>
</comment>
<dbReference type="AlphaFoldDB" id="A0A2U1ATG4"/>
<dbReference type="Proteomes" id="UP000245466">
    <property type="component" value="Unassembled WGS sequence"/>
</dbReference>
<name>A0A2U1ATG4_9BACT</name>
<sequence length="70" mass="8076">MLRKPDTDPMHANRRLTNACTCLQAPGHLVRFNRLTPPASLRSHIPDKQPDEYSSPVCYAHLREFREGFD</sequence>